<comment type="similarity">
    <text evidence="3">In the N-terminal section; belongs to the succinate/malate CoA ligase beta subunit family.</text>
</comment>
<evidence type="ECO:0000256" key="6">
    <source>
        <dbReference type="ARBA" id="ARBA00022516"/>
    </source>
</evidence>
<comment type="subcellular location">
    <subcellularLocation>
        <location evidence="1">Cytoplasm</location>
    </subcellularLocation>
</comment>
<proteinExistence type="inferred from homology"/>
<dbReference type="InterPro" id="IPR056749">
    <property type="entry name" value="Citrate_synth_N"/>
</dbReference>
<comment type="catalytic activity">
    <reaction evidence="13">
        <text>oxaloacetate + acetyl-CoA + ADP + phosphate = citrate + ATP + CoA</text>
        <dbReference type="Rhea" id="RHEA:21160"/>
        <dbReference type="ChEBI" id="CHEBI:16452"/>
        <dbReference type="ChEBI" id="CHEBI:16947"/>
        <dbReference type="ChEBI" id="CHEBI:30616"/>
        <dbReference type="ChEBI" id="CHEBI:43474"/>
        <dbReference type="ChEBI" id="CHEBI:57287"/>
        <dbReference type="ChEBI" id="CHEBI:57288"/>
        <dbReference type="ChEBI" id="CHEBI:456216"/>
        <dbReference type="EC" id="2.3.3.8"/>
    </reaction>
</comment>
<evidence type="ECO:0000256" key="12">
    <source>
        <dbReference type="ARBA" id="ARBA00023315"/>
    </source>
</evidence>
<gene>
    <name evidence="17" type="ORF">PACLA_8A044634</name>
</gene>
<protein>
    <recommendedName>
        <fullName evidence="4">ATP citrate synthase</fullName>
        <ecNumber evidence="4">2.3.3.8</ecNumber>
    </recommendedName>
</protein>
<keyword evidence="8" id="KW-0808">Transferase</keyword>
<evidence type="ECO:0000256" key="9">
    <source>
        <dbReference type="ARBA" id="ARBA00022741"/>
    </source>
</evidence>
<dbReference type="GO" id="GO:0042709">
    <property type="term" value="C:succinate-CoA ligase complex"/>
    <property type="evidence" value="ECO:0007669"/>
    <property type="project" value="TreeGrafter"/>
</dbReference>
<dbReference type="PROSITE" id="PS01217">
    <property type="entry name" value="SUCCINYL_COA_LIG_3"/>
    <property type="match status" value="1"/>
</dbReference>
<evidence type="ECO:0000259" key="15">
    <source>
        <dbReference type="Pfam" id="PF16114"/>
    </source>
</evidence>
<keyword evidence="18" id="KW-1185">Reference proteome</keyword>
<keyword evidence="9" id="KW-0547">Nucleotide-binding</keyword>
<dbReference type="PANTHER" id="PTHR11815">
    <property type="entry name" value="SUCCINYL-COA SYNTHETASE BETA CHAIN"/>
    <property type="match status" value="1"/>
</dbReference>
<comment type="similarity">
    <text evidence="2">In the C-terminal section; belongs to the succinate/malate CoA ligase alpha subunit family.</text>
</comment>
<accession>A0A7D9L7B5</accession>
<dbReference type="GO" id="GO:0006099">
    <property type="term" value="P:tricarboxylic acid cycle"/>
    <property type="evidence" value="ECO:0007669"/>
    <property type="project" value="TreeGrafter"/>
</dbReference>
<dbReference type="SUPFAM" id="SSF56059">
    <property type="entry name" value="Glutathione synthetase ATP-binding domain-like"/>
    <property type="match status" value="1"/>
</dbReference>
<keyword evidence="6" id="KW-0444">Lipid biosynthesis</keyword>
<evidence type="ECO:0000256" key="10">
    <source>
        <dbReference type="ARBA" id="ARBA00022840"/>
    </source>
</evidence>
<dbReference type="Proteomes" id="UP001152795">
    <property type="component" value="Unassembled WGS sequence"/>
</dbReference>
<dbReference type="OrthoDB" id="3261737at2759"/>
<dbReference type="AlphaFoldDB" id="A0A7D9L7B5"/>
<evidence type="ECO:0000256" key="2">
    <source>
        <dbReference type="ARBA" id="ARBA00005899"/>
    </source>
</evidence>
<reference evidence="17" key="1">
    <citation type="submission" date="2020-04" db="EMBL/GenBank/DDBJ databases">
        <authorList>
            <person name="Alioto T."/>
            <person name="Alioto T."/>
            <person name="Gomez Garrido J."/>
        </authorList>
    </citation>
    <scope>NUCLEOTIDE SEQUENCE</scope>
    <source>
        <strain evidence="17">A484AB</strain>
    </source>
</reference>
<sequence>MLNPSDGVLVRNLREREGPAKLIAYWEDKIHIVVERKGVKIVQSTIGKHREQEEPQKSKKRPGKKTPHVTDEVTNQARESDTNEKLVVKPDQLIKRRGKLGLVKVKADLHEVQDWIKARLNQEIQIGQTKGVLKRFLIEPFLEHKQEEEFYVCIYAQRDCDTILFHHEGGVDIGDVDSKAKKLDIAVGESVDVDKIENELLTNVSGETKRLLVNFISALFTTFTDLYFTYLEINPLVIVGNGIHVLDVAAKLDQTADFICKPKWGEIPFPPPFGREAFPEEAFIANLDAKSGASLKLTVLNKAGRIWTMVAGGGASVIYSDTICELGGASELANYGEYSGAPTESQTYQYAMTILKLLADGEPRPDGKILIIGGGIANFTNVSATFKGIVRALQEYQRQLIRHKVTVFVRRGGPNYQEGLRVMREVGATLGVPVHVFGTETHMTAVVGMALGKREIPKQLVLDSNTAADMFFKSADQGPVLAQTKRIISASDLESMKSAKSAQGPDVQEAEPLFHNMTRAIIWGMQSRAVQGMLDFDYVCERRLPSVAAIVYPFR</sequence>
<keyword evidence="7" id="KW-0597">Phosphoprotein</keyword>
<dbReference type="FunFam" id="3.40.50.261:FF:000004">
    <property type="entry name" value="ATP-citrate synthase subunit"/>
    <property type="match status" value="1"/>
</dbReference>
<evidence type="ECO:0000313" key="17">
    <source>
        <dbReference type="EMBL" id="CAB4026895.1"/>
    </source>
</evidence>
<dbReference type="Gene3D" id="3.40.50.261">
    <property type="entry name" value="Succinyl-CoA synthetase domains"/>
    <property type="match status" value="1"/>
</dbReference>
<feature type="region of interest" description="Disordered" evidence="14">
    <location>
        <begin position="45"/>
        <end position="83"/>
    </location>
</feature>
<keyword evidence="11" id="KW-0443">Lipid metabolism</keyword>
<evidence type="ECO:0000256" key="14">
    <source>
        <dbReference type="SAM" id="MobiDB-lite"/>
    </source>
</evidence>
<evidence type="ECO:0000256" key="5">
    <source>
        <dbReference type="ARBA" id="ARBA00022490"/>
    </source>
</evidence>
<evidence type="ECO:0000256" key="7">
    <source>
        <dbReference type="ARBA" id="ARBA00022553"/>
    </source>
</evidence>
<dbReference type="EMBL" id="CACRXK020014473">
    <property type="protein sequence ID" value="CAB4026895.1"/>
    <property type="molecule type" value="Genomic_DNA"/>
</dbReference>
<dbReference type="GO" id="GO:0004775">
    <property type="term" value="F:succinate-CoA ligase (ADP-forming) activity"/>
    <property type="evidence" value="ECO:0007669"/>
    <property type="project" value="TreeGrafter"/>
</dbReference>
<dbReference type="GO" id="GO:0006104">
    <property type="term" value="P:succinyl-CoA metabolic process"/>
    <property type="evidence" value="ECO:0007669"/>
    <property type="project" value="TreeGrafter"/>
</dbReference>
<keyword evidence="12" id="KW-0012">Acyltransferase</keyword>
<dbReference type="InterPro" id="IPR017866">
    <property type="entry name" value="Succ-CoA_synthase_bsu_CS"/>
</dbReference>
<dbReference type="Pfam" id="PF24948">
    <property type="entry name" value="Citrate_synth_N"/>
    <property type="match status" value="1"/>
</dbReference>
<dbReference type="GO" id="GO:0003878">
    <property type="term" value="F:ATP citrate synthase activity"/>
    <property type="evidence" value="ECO:0007669"/>
    <property type="project" value="UniProtKB-EC"/>
</dbReference>
<keyword evidence="5" id="KW-0963">Cytoplasm</keyword>
<dbReference type="EC" id="2.3.3.8" evidence="4"/>
<dbReference type="Gene3D" id="3.30.470.110">
    <property type="match status" value="1"/>
</dbReference>
<dbReference type="Pfam" id="PF16114">
    <property type="entry name" value="Citrate_bind"/>
    <property type="match status" value="1"/>
</dbReference>
<name>A0A7D9L7B5_PARCT</name>
<evidence type="ECO:0000256" key="1">
    <source>
        <dbReference type="ARBA" id="ARBA00004496"/>
    </source>
</evidence>
<organism evidence="17 18">
    <name type="scientific">Paramuricea clavata</name>
    <name type="common">Red gorgonian</name>
    <name type="synonym">Violescent sea-whip</name>
    <dbReference type="NCBI Taxonomy" id="317549"/>
    <lineage>
        <taxon>Eukaryota</taxon>
        <taxon>Metazoa</taxon>
        <taxon>Cnidaria</taxon>
        <taxon>Anthozoa</taxon>
        <taxon>Octocorallia</taxon>
        <taxon>Malacalcyonacea</taxon>
        <taxon>Plexauridae</taxon>
        <taxon>Paramuricea</taxon>
    </lineage>
</organism>
<feature type="domain" description="ATP-citrate synthase ATP-grasp" evidence="16">
    <location>
        <begin position="33"/>
        <end position="264"/>
    </location>
</feature>
<dbReference type="GO" id="GO:0005524">
    <property type="term" value="F:ATP binding"/>
    <property type="evidence" value="ECO:0007669"/>
    <property type="project" value="UniProtKB-KW"/>
</dbReference>
<comment type="caution">
    <text evidence="17">The sequence shown here is derived from an EMBL/GenBank/DDBJ whole genome shotgun (WGS) entry which is preliminary data.</text>
</comment>
<evidence type="ECO:0000313" key="18">
    <source>
        <dbReference type="Proteomes" id="UP001152795"/>
    </source>
</evidence>
<dbReference type="InterPro" id="IPR016102">
    <property type="entry name" value="Succinyl-CoA_synth-like"/>
</dbReference>
<evidence type="ECO:0000256" key="13">
    <source>
        <dbReference type="ARBA" id="ARBA00047593"/>
    </source>
</evidence>
<dbReference type="PANTHER" id="PTHR11815:SF10">
    <property type="entry name" value="SUCCINATE--COA LIGASE [GDP-FORMING] SUBUNIT BETA, MITOCHONDRIAL"/>
    <property type="match status" value="1"/>
</dbReference>
<dbReference type="SUPFAM" id="SSF52210">
    <property type="entry name" value="Succinyl-CoA synthetase domains"/>
    <property type="match status" value="1"/>
</dbReference>
<dbReference type="InterPro" id="IPR032263">
    <property type="entry name" value="Citrate-bd"/>
</dbReference>
<dbReference type="GO" id="GO:0006629">
    <property type="term" value="P:lipid metabolic process"/>
    <property type="evidence" value="ECO:0007669"/>
    <property type="project" value="UniProtKB-KW"/>
</dbReference>
<evidence type="ECO:0000259" key="16">
    <source>
        <dbReference type="Pfam" id="PF24948"/>
    </source>
</evidence>
<dbReference type="GO" id="GO:0005829">
    <property type="term" value="C:cytosol"/>
    <property type="evidence" value="ECO:0007669"/>
    <property type="project" value="TreeGrafter"/>
</dbReference>
<feature type="compositionally biased region" description="Basic residues" evidence="14">
    <location>
        <begin position="58"/>
        <end position="67"/>
    </location>
</feature>
<feature type="compositionally biased region" description="Basic and acidic residues" evidence="14">
    <location>
        <begin position="48"/>
        <end position="57"/>
    </location>
</feature>
<evidence type="ECO:0000256" key="8">
    <source>
        <dbReference type="ARBA" id="ARBA00022679"/>
    </source>
</evidence>
<evidence type="ECO:0000256" key="3">
    <source>
        <dbReference type="ARBA" id="ARBA00010719"/>
    </source>
</evidence>
<dbReference type="Gene3D" id="3.40.50.720">
    <property type="entry name" value="NAD(P)-binding Rossmann-like Domain"/>
    <property type="match status" value="1"/>
</dbReference>
<evidence type="ECO:0000256" key="11">
    <source>
        <dbReference type="ARBA" id="ARBA00023098"/>
    </source>
</evidence>
<feature type="domain" description="ATP-citrate synthase citrate-binding" evidence="15">
    <location>
        <begin position="275"/>
        <end position="452"/>
    </location>
</feature>
<evidence type="ECO:0000256" key="4">
    <source>
        <dbReference type="ARBA" id="ARBA00012639"/>
    </source>
</evidence>
<keyword evidence="10" id="KW-0067">ATP-binding</keyword>